<reference evidence="1" key="1">
    <citation type="submission" date="2024-07" db="EMBL/GenBank/DDBJ databases">
        <title>Metagenome and Metagenome-Assembled Genomes of Archaea from a hot spring from the geothermal field of Los Azufres, Mexico.</title>
        <authorList>
            <person name="Marin-Paredes R."/>
            <person name="Martinez-Romero E."/>
            <person name="Servin-Garciduenas L.E."/>
        </authorList>
    </citation>
    <scope>NUCLEOTIDE SEQUENCE</scope>
</reference>
<dbReference type="EMBL" id="JZWT02000015">
    <property type="protein sequence ID" value="MFB6490849.1"/>
    <property type="molecule type" value="Genomic_DNA"/>
</dbReference>
<gene>
    <name evidence="1" type="ORF">TU35_006350</name>
</gene>
<name>A0ACC6V2B4_9CREN</name>
<dbReference type="Proteomes" id="UP000033636">
    <property type="component" value="Unassembled WGS sequence"/>
</dbReference>
<protein>
    <submittedName>
        <fullName evidence="1">NMD3-related protein</fullName>
    </submittedName>
</protein>
<comment type="caution">
    <text evidence="1">The sequence shown here is derived from an EMBL/GenBank/DDBJ whole genome shotgun (WGS) entry which is preliminary data.</text>
</comment>
<accession>A0ACC6V2B4</accession>
<evidence type="ECO:0000313" key="2">
    <source>
        <dbReference type="Proteomes" id="UP000033636"/>
    </source>
</evidence>
<organism evidence="1 2">
    <name type="scientific">Thermoproteus sp. AZ2</name>
    <dbReference type="NCBI Taxonomy" id="1609232"/>
    <lineage>
        <taxon>Archaea</taxon>
        <taxon>Thermoproteota</taxon>
        <taxon>Thermoprotei</taxon>
        <taxon>Thermoproteales</taxon>
        <taxon>Thermoproteaceae</taxon>
        <taxon>Thermoproteus</taxon>
    </lineage>
</organism>
<sequence length="330" mass="37017">MPTIICPVCGRPTARLIEGMCEDCYLKSHPVAEVKRFKATKCKYCGALFVRGRWVKGREEELLARLLRDNLTVKGEIRGLSVAVEGDKVRYVVRGAGSPHEAIAPRDFVFEYEAPIVYDVCLDCRRNILGVERGVVHIRGFPTQLRDLDIKKVEALLEHTAFEVRGKNLGSILSVEKEDNGFAIMVTDHRLARHIAHKIHEALPSDFLESYKVVKARGDRKIYHYVATVYVLTVDQGDVIRRGDSLFLVLDIGLREVLAVRLSDNARVRIPAYRFTEAKTDIVGRGVLGEVVNGVFLDKDGRELARVGANYAGLAYLVEAEDRKYVVPLA</sequence>
<proteinExistence type="predicted"/>
<evidence type="ECO:0000313" key="1">
    <source>
        <dbReference type="EMBL" id="MFB6490849.1"/>
    </source>
</evidence>